<evidence type="ECO:0000313" key="3">
    <source>
        <dbReference type="EMBL" id="AFZ37951.1"/>
    </source>
</evidence>
<dbReference type="HOGENOM" id="CLU_031445_1_0_3"/>
<feature type="domain" description="Dynamin N-terminal" evidence="2">
    <location>
        <begin position="48"/>
        <end position="200"/>
    </location>
</feature>
<dbReference type="PATRIC" id="fig|111780.3.peg.4644"/>
<evidence type="ECO:0000259" key="2">
    <source>
        <dbReference type="Pfam" id="PF00350"/>
    </source>
</evidence>
<dbReference type="InterPro" id="IPR027417">
    <property type="entry name" value="P-loop_NTPase"/>
</dbReference>
<dbReference type="EMBL" id="CP003653">
    <property type="protein sequence ID" value="AFZ37951.1"/>
    <property type="molecule type" value="Genomic_DNA"/>
</dbReference>
<gene>
    <name evidence="3" type="ordered locus">Sta7437_4487</name>
</gene>
<protein>
    <submittedName>
        <fullName evidence="3">GTP-binding protein HSR1-related protein</fullName>
    </submittedName>
</protein>
<dbReference type="InterPro" id="IPR045063">
    <property type="entry name" value="Dynamin_N"/>
</dbReference>
<organism evidence="3 4">
    <name type="scientific">Stanieria cyanosphaera (strain ATCC 29371 / PCC 7437)</name>
    <dbReference type="NCBI Taxonomy" id="111780"/>
    <lineage>
        <taxon>Bacteria</taxon>
        <taxon>Bacillati</taxon>
        <taxon>Cyanobacteriota</taxon>
        <taxon>Cyanophyceae</taxon>
        <taxon>Pleurocapsales</taxon>
        <taxon>Dermocarpellaceae</taxon>
        <taxon>Stanieria</taxon>
    </lineage>
</organism>
<keyword evidence="1" id="KW-0175">Coiled coil</keyword>
<dbReference type="SUPFAM" id="SSF52540">
    <property type="entry name" value="P-loop containing nucleoside triphosphate hydrolases"/>
    <property type="match status" value="1"/>
</dbReference>
<sequence length="533" mass="61120">MAKMLSLREQAKEFFEFALQQTCSRASLEKLYHLIRQCEYQLEQPMRVAIVGKIKAGKSTAINALLGEALVVTGTVEATFNVNWLRYGEKSSLKVHFKDKRPPETKSISELADLTKRSDRSHQYLLNIAYIEVFYPNPILQTFNLIDTPGLESYYQDDSENTRQFLNLHGKKLSEITQIETAKADAVLYLFNQSVHTADAVAMEEFQGSSLGKITPINAIAVLTKIDSYWQEANNPLTQGEKIAQRLMSEYPQLRHLFHTIRPLAGCLALGAQTLAKEEFETLKRLAELSEERLERLLRTVERFTSKEYPEEPQIPQKSDRSSLLDRLGQYGVFLACQLLREQNLTQLELQKRLLDASGVPQLKQLIVSHFGNRAFLIKFNTGLQQIKAACFQIQQNCDQDERSTCETHDLQAVNKILAKIEEIEINAHDFQELKVLRSYYLGKLDFHPNEVQQLLNITGENGTSCAERLGNPERATVAEMLIIAKESMYYWRSRANDYINSDTHTLEAARILSLSFERVFYRLSKAKKYLYL</sequence>
<dbReference type="Gene3D" id="3.40.50.300">
    <property type="entry name" value="P-loop containing nucleotide triphosphate hydrolases"/>
    <property type="match status" value="1"/>
</dbReference>
<dbReference type="AlphaFoldDB" id="K9Y0N5"/>
<dbReference type="PANTHER" id="PTHR43681:SF1">
    <property type="entry name" value="SARCALUMENIN"/>
    <property type="match status" value="1"/>
</dbReference>
<evidence type="ECO:0000313" key="4">
    <source>
        <dbReference type="Proteomes" id="UP000010473"/>
    </source>
</evidence>
<dbReference type="RefSeq" id="WP_015195605.1">
    <property type="nucleotide sequence ID" value="NC_019748.1"/>
</dbReference>
<dbReference type="Proteomes" id="UP000010473">
    <property type="component" value="Chromosome"/>
</dbReference>
<dbReference type="eggNOG" id="COG0699">
    <property type="taxonomic scope" value="Bacteria"/>
</dbReference>
<keyword evidence="4" id="KW-1185">Reference proteome</keyword>
<feature type="coiled-coil region" evidence="1">
    <location>
        <begin position="280"/>
        <end position="307"/>
    </location>
</feature>
<name>K9Y0N5_STAC7</name>
<accession>K9Y0N5</accession>
<dbReference type="InterPro" id="IPR051943">
    <property type="entry name" value="TRAFAC_Dynamin-like_GTPase"/>
</dbReference>
<dbReference type="STRING" id="111780.Sta7437_4487"/>
<reference evidence="4" key="1">
    <citation type="journal article" date="2013" name="Proc. Natl. Acad. Sci. U.S.A.">
        <title>Improving the coverage of the cyanobacterial phylum using diversity-driven genome sequencing.</title>
        <authorList>
            <person name="Shih P.M."/>
            <person name="Wu D."/>
            <person name="Latifi A."/>
            <person name="Axen S.D."/>
            <person name="Fewer D.P."/>
            <person name="Talla E."/>
            <person name="Calteau A."/>
            <person name="Cai F."/>
            <person name="Tandeau de Marsac N."/>
            <person name="Rippka R."/>
            <person name="Herdman M."/>
            <person name="Sivonen K."/>
            <person name="Coursin T."/>
            <person name="Laurent T."/>
            <person name="Goodwin L."/>
            <person name="Nolan M."/>
            <person name="Davenport K.W."/>
            <person name="Han C.S."/>
            <person name="Rubin E.M."/>
            <person name="Eisen J.A."/>
            <person name="Woyke T."/>
            <person name="Gugger M."/>
            <person name="Kerfeld C.A."/>
        </authorList>
    </citation>
    <scope>NUCLEOTIDE SEQUENCE [LARGE SCALE GENOMIC DNA]</scope>
    <source>
        <strain evidence="4">ATCC 29371 / PCC 7437</strain>
    </source>
</reference>
<dbReference type="Pfam" id="PF00350">
    <property type="entry name" value="Dynamin_N"/>
    <property type="match status" value="1"/>
</dbReference>
<proteinExistence type="predicted"/>
<evidence type="ECO:0000256" key="1">
    <source>
        <dbReference type="SAM" id="Coils"/>
    </source>
</evidence>
<dbReference type="KEGG" id="scs:Sta7437_4487"/>
<dbReference type="PANTHER" id="PTHR43681">
    <property type="entry name" value="TRANSMEMBRANE GTPASE FZO"/>
    <property type="match status" value="1"/>
</dbReference>